<evidence type="ECO:0000313" key="2">
    <source>
        <dbReference type="EMBL" id="RFZ75855.1"/>
    </source>
</evidence>
<comment type="caution">
    <text evidence="2">The sequence shown here is derived from an EMBL/GenBank/DDBJ whole genome shotgun (WGS) entry which is preliminary data.</text>
</comment>
<protein>
    <submittedName>
        <fullName evidence="2">LytTR family transcriptional regulator</fullName>
    </submittedName>
</protein>
<accession>A0A3E2N4E9</accession>
<dbReference type="Pfam" id="PF04397">
    <property type="entry name" value="LytTR"/>
    <property type="match status" value="1"/>
</dbReference>
<dbReference type="AlphaFoldDB" id="A0A3E2N4E9"/>
<name>A0A3E2N4E9_9FIRM</name>
<reference evidence="2 3" key="1">
    <citation type="submission" date="2018-07" db="EMBL/GenBank/DDBJ databases">
        <title>New species, Clostridium PI-S10-A1B.</title>
        <authorList>
            <person name="Krishna G."/>
            <person name="Summeta K."/>
            <person name="Shikha S."/>
            <person name="Prabhu P.B."/>
            <person name="Suresh K."/>
        </authorList>
    </citation>
    <scope>NUCLEOTIDE SEQUENCE [LARGE SCALE GENOMIC DNA]</scope>
    <source>
        <strain evidence="2 3">PI-S10-A1B</strain>
    </source>
</reference>
<dbReference type="GO" id="GO:0003677">
    <property type="term" value="F:DNA binding"/>
    <property type="evidence" value="ECO:0007669"/>
    <property type="project" value="InterPro"/>
</dbReference>
<dbReference type="EMBL" id="QOHO01000113">
    <property type="protein sequence ID" value="RFZ75855.1"/>
    <property type="molecule type" value="Genomic_DNA"/>
</dbReference>
<dbReference type="PROSITE" id="PS50930">
    <property type="entry name" value="HTH_LYTTR"/>
    <property type="match status" value="1"/>
</dbReference>
<dbReference type="PANTHER" id="PTHR37299">
    <property type="entry name" value="TRANSCRIPTIONAL REGULATOR-RELATED"/>
    <property type="match status" value="1"/>
</dbReference>
<dbReference type="InterPro" id="IPR046947">
    <property type="entry name" value="LytR-like"/>
</dbReference>
<dbReference type="SMART" id="SM00850">
    <property type="entry name" value="LytTR"/>
    <property type="match status" value="1"/>
</dbReference>
<evidence type="ECO:0000313" key="3">
    <source>
        <dbReference type="Proteomes" id="UP000260680"/>
    </source>
</evidence>
<proteinExistence type="predicted"/>
<organism evidence="2 3">
    <name type="scientific">Lacrimispora amygdalina</name>
    <dbReference type="NCBI Taxonomy" id="253257"/>
    <lineage>
        <taxon>Bacteria</taxon>
        <taxon>Bacillati</taxon>
        <taxon>Bacillota</taxon>
        <taxon>Clostridia</taxon>
        <taxon>Lachnospirales</taxon>
        <taxon>Lachnospiraceae</taxon>
        <taxon>Lacrimispora</taxon>
    </lineage>
</organism>
<dbReference type="PANTHER" id="PTHR37299:SF4">
    <property type="entry name" value="TRANSCRIPTIONAL REGULATOR"/>
    <property type="match status" value="1"/>
</dbReference>
<feature type="domain" description="HTH LytTR-type" evidence="1">
    <location>
        <begin position="48"/>
        <end position="152"/>
    </location>
</feature>
<evidence type="ECO:0000259" key="1">
    <source>
        <dbReference type="PROSITE" id="PS50930"/>
    </source>
</evidence>
<gene>
    <name evidence="2" type="ORF">DS742_26505</name>
</gene>
<sequence>MVSGGVSLKLMLQHKKELQETEIEIKYPNMTERITKLIQHIRQYDFMLEGFKEDKLYQIPLEQVCYIETIDRKTFIYSDRNMYETKKTIQEIESVLEGTTIVRISKSQLLNITAINSVKPYPNHRIMVELMNGEHLLVSRKYITDLKEKIRR</sequence>
<dbReference type="GO" id="GO:0000156">
    <property type="term" value="F:phosphorelay response regulator activity"/>
    <property type="evidence" value="ECO:0007669"/>
    <property type="project" value="InterPro"/>
</dbReference>
<dbReference type="Proteomes" id="UP000260680">
    <property type="component" value="Unassembled WGS sequence"/>
</dbReference>
<dbReference type="Gene3D" id="2.40.50.1020">
    <property type="entry name" value="LytTr DNA-binding domain"/>
    <property type="match status" value="1"/>
</dbReference>
<dbReference type="InterPro" id="IPR007492">
    <property type="entry name" value="LytTR_DNA-bd_dom"/>
</dbReference>